<sequence>MLEYGDYSLSCYSVEWQSDDRHPYQSSQLFLWESGDVDCFAIIRNMPPLRRCRNMGRILLIQLSQFADGTQG</sequence>
<comment type="caution">
    <text evidence="1">The sequence shown here is derived from an EMBL/GenBank/DDBJ whole genome shotgun (WGS) entry which is preliminary data.</text>
</comment>
<keyword evidence="2" id="KW-1185">Reference proteome</keyword>
<protein>
    <submittedName>
        <fullName evidence="1">Uncharacterized protein</fullName>
    </submittedName>
</protein>
<evidence type="ECO:0000313" key="1">
    <source>
        <dbReference type="EMBL" id="GHO51242.1"/>
    </source>
</evidence>
<reference evidence="1" key="1">
    <citation type="submission" date="2020-10" db="EMBL/GenBank/DDBJ databases">
        <title>Taxonomic study of unclassified bacteria belonging to the class Ktedonobacteria.</title>
        <authorList>
            <person name="Yabe S."/>
            <person name="Wang C.M."/>
            <person name="Zheng Y."/>
            <person name="Sakai Y."/>
            <person name="Cavaletti L."/>
            <person name="Monciardini P."/>
            <person name="Donadio S."/>
        </authorList>
    </citation>
    <scope>NUCLEOTIDE SEQUENCE</scope>
    <source>
        <strain evidence="1">SOSP1-1</strain>
    </source>
</reference>
<evidence type="ECO:0000313" key="2">
    <source>
        <dbReference type="Proteomes" id="UP000612362"/>
    </source>
</evidence>
<dbReference type="EMBL" id="BNJF01000011">
    <property type="protein sequence ID" value="GHO51242.1"/>
    <property type="molecule type" value="Genomic_DNA"/>
</dbReference>
<name>A0A8J3I6H7_9CHLR</name>
<dbReference type="AlphaFoldDB" id="A0A8J3I6H7"/>
<dbReference type="Proteomes" id="UP000612362">
    <property type="component" value="Unassembled WGS sequence"/>
</dbReference>
<organism evidence="1 2">
    <name type="scientific">Ktedonospora formicarum</name>
    <dbReference type="NCBI Taxonomy" id="2778364"/>
    <lineage>
        <taxon>Bacteria</taxon>
        <taxon>Bacillati</taxon>
        <taxon>Chloroflexota</taxon>
        <taxon>Ktedonobacteria</taxon>
        <taxon>Ktedonobacterales</taxon>
        <taxon>Ktedonobacteraceae</taxon>
        <taxon>Ktedonospora</taxon>
    </lineage>
</organism>
<accession>A0A8J3I6H7</accession>
<proteinExistence type="predicted"/>
<gene>
    <name evidence="1" type="ORF">KSX_94050</name>
</gene>